<reference evidence="2 3" key="1">
    <citation type="submission" date="2019-02" db="EMBL/GenBank/DDBJ databases">
        <title>Genomic Encyclopedia of Type Strains, Phase IV (KMG-IV): sequencing the most valuable type-strain genomes for metagenomic binning, comparative biology and taxonomic classification.</title>
        <authorList>
            <person name="Goeker M."/>
        </authorList>
    </citation>
    <scope>NUCLEOTIDE SEQUENCE [LARGE SCALE GENOMIC DNA]</scope>
    <source>
        <strain evidence="2 3">DSM 45622</strain>
    </source>
</reference>
<name>A0A4Q7NS70_9ACTN</name>
<proteinExistence type="predicted"/>
<protein>
    <recommendedName>
        <fullName evidence="4">Ig-like domain-containing protein</fullName>
    </recommendedName>
</protein>
<comment type="caution">
    <text evidence="2">The sequence shown here is derived from an EMBL/GenBank/DDBJ whole genome shotgun (WGS) entry which is preliminary data.</text>
</comment>
<dbReference type="EMBL" id="SGXD01000002">
    <property type="protein sequence ID" value="RZS89784.1"/>
    <property type="molecule type" value="Genomic_DNA"/>
</dbReference>
<evidence type="ECO:0000313" key="3">
    <source>
        <dbReference type="Proteomes" id="UP000293638"/>
    </source>
</evidence>
<keyword evidence="3" id="KW-1185">Reference proteome</keyword>
<keyword evidence="1" id="KW-0732">Signal</keyword>
<organism evidence="2 3">
    <name type="scientific">Motilibacter rhizosphaerae</name>
    <dbReference type="NCBI Taxonomy" id="598652"/>
    <lineage>
        <taxon>Bacteria</taxon>
        <taxon>Bacillati</taxon>
        <taxon>Actinomycetota</taxon>
        <taxon>Actinomycetes</taxon>
        <taxon>Motilibacterales</taxon>
        <taxon>Motilibacteraceae</taxon>
        <taxon>Motilibacter</taxon>
    </lineage>
</organism>
<accession>A0A4Q7NS70</accession>
<dbReference type="Proteomes" id="UP000293638">
    <property type="component" value="Unassembled WGS sequence"/>
</dbReference>
<dbReference type="AlphaFoldDB" id="A0A4Q7NS70"/>
<evidence type="ECO:0008006" key="4">
    <source>
        <dbReference type="Google" id="ProtNLM"/>
    </source>
</evidence>
<feature type="signal peptide" evidence="1">
    <location>
        <begin position="1"/>
        <end position="19"/>
    </location>
</feature>
<gene>
    <name evidence="2" type="ORF">EV189_1558</name>
</gene>
<evidence type="ECO:0000313" key="2">
    <source>
        <dbReference type="EMBL" id="RZS89784.1"/>
    </source>
</evidence>
<feature type="chain" id="PRO_5020411344" description="Ig-like domain-containing protein" evidence="1">
    <location>
        <begin position="20"/>
        <end position="304"/>
    </location>
</feature>
<sequence>MLAAAAALLVLLAAAPASAKQIHDTARGDATLQSTTALPGLATGQAAEVVASVRLGAPNQRQVAVGVRLGCGPAGLRSTHQVWDGTNRMAGQRPTVLRVRMLYVAPRAGDYACRLRVTVATHIGVRGAGIPLGGVTLAATPLAAPAWTARAVETGHGANVFVPLGSREVRVPLLSWTPTAAGTYAVTADTYLTECHRNLLDKFCPQGWHYPRTGRAVTRTRLLVAPERPGPGCSPRSSRPQTVVIDSLVHHLRVPHRLVVPLDPACGAWTVSLLASDPAPGTTAYVVGMRNPYTTAYAVPVSAP</sequence>
<evidence type="ECO:0000256" key="1">
    <source>
        <dbReference type="SAM" id="SignalP"/>
    </source>
</evidence>